<feature type="transmembrane region" description="Helical" evidence="6">
    <location>
        <begin position="166"/>
        <end position="186"/>
    </location>
</feature>
<evidence type="ECO:0000256" key="3">
    <source>
        <dbReference type="ARBA" id="ARBA00022692"/>
    </source>
</evidence>
<dbReference type="Proteomes" id="UP000001357">
    <property type="component" value="Unassembled WGS sequence"/>
</dbReference>
<evidence type="ECO:0008006" key="9">
    <source>
        <dbReference type="Google" id="ProtNLM"/>
    </source>
</evidence>
<dbReference type="EMBL" id="CH991594">
    <property type="protein sequence ID" value="EDQ84210.1"/>
    <property type="molecule type" value="Genomic_DNA"/>
</dbReference>
<dbReference type="GO" id="GO:0030150">
    <property type="term" value="P:protein import into mitochondrial matrix"/>
    <property type="evidence" value="ECO:0000318"/>
    <property type="project" value="GO_Central"/>
</dbReference>
<dbReference type="GO" id="GO:0045039">
    <property type="term" value="P:protein insertion into mitochondrial inner membrane"/>
    <property type="evidence" value="ECO:0000318"/>
    <property type="project" value="GO_Central"/>
</dbReference>
<comment type="subcellular location">
    <subcellularLocation>
        <location evidence="1">Membrane</location>
    </subcellularLocation>
</comment>
<protein>
    <recommendedName>
        <fullName evidence="9">Reactive oxygen species modulator 1</fullName>
    </recommendedName>
</protein>
<reference evidence="7 8" key="1">
    <citation type="journal article" date="2008" name="Nature">
        <title>The genome of the choanoflagellate Monosiga brevicollis and the origin of metazoans.</title>
        <authorList>
            <consortium name="JGI Sequencing"/>
            <person name="King N."/>
            <person name="Westbrook M.J."/>
            <person name="Young S.L."/>
            <person name="Kuo A."/>
            <person name="Abedin M."/>
            <person name="Chapman J."/>
            <person name="Fairclough S."/>
            <person name="Hellsten U."/>
            <person name="Isogai Y."/>
            <person name="Letunic I."/>
            <person name="Marr M."/>
            <person name="Pincus D."/>
            <person name="Putnam N."/>
            <person name="Rokas A."/>
            <person name="Wright K.J."/>
            <person name="Zuzow R."/>
            <person name="Dirks W."/>
            <person name="Good M."/>
            <person name="Goodstein D."/>
            <person name="Lemons D."/>
            <person name="Li W."/>
            <person name="Lyons J.B."/>
            <person name="Morris A."/>
            <person name="Nichols S."/>
            <person name="Richter D.J."/>
            <person name="Salamov A."/>
            <person name="Bork P."/>
            <person name="Lim W.A."/>
            <person name="Manning G."/>
            <person name="Miller W.T."/>
            <person name="McGinnis W."/>
            <person name="Shapiro H."/>
            <person name="Tjian R."/>
            <person name="Grigoriev I.V."/>
            <person name="Rokhsar D."/>
        </authorList>
    </citation>
    <scope>NUCLEOTIDE SEQUENCE [LARGE SCALE GENOMIC DNA]</scope>
    <source>
        <strain evidence="8">MX1 / ATCC 50154</strain>
    </source>
</reference>
<sequence length="224" mass="23565">MLTCMQNQFGLQAKMNTTSKPSLTSLPASAPILSSPFFTLHSLSLSLSLSFSLSLFLSQLSLTLSLNPSLNLSLILSLTHSLSRSLSLSHFIEKVVAAAAAAGEPGRELAYLAYYQYTCKMTTCFDQVKGGFVVGGALGLAAGGVYGTLTCMSAGYRGRKLLRGTALQMLTFGATFGFFLAVGTGIRCEEATPAQPLPLALQHRRAPVAGSISTVNPFASAVQQ</sequence>
<dbReference type="eggNOG" id="KOG4096">
    <property type="taxonomic scope" value="Eukaryota"/>
</dbReference>
<dbReference type="RefSeq" id="XP_001750998.1">
    <property type="nucleotide sequence ID" value="XM_001750946.1"/>
</dbReference>
<keyword evidence="4 6" id="KW-1133">Transmembrane helix</keyword>
<name>A9VE36_MONBE</name>
<evidence type="ECO:0000313" key="7">
    <source>
        <dbReference type="EMBL" id="EDQ84210.1"/>
    </source>
</evidence>
<evidence type="ECO:0000313" key="8">
    <source>
        <dbReference type="Proteomes" id="UP000001357"/>
    </source>
</evidence>
<dbReference type="GeneID" id="5896256"/>
<organism evidence="7 8">
    <name type="scientific">Monosiga brevicollis</name>
    <name type="common">Choanoflagellate</name>
    <dbReference type="NCBI Taxonomy" id="81824"/>
    <lineage>
        <taxon>Eukaryota</taxon>
        <taxon>Choanoflagellata</taxon>
        <taxon>Craspedida</taxon>
        <taxon>Salpingoecidae</taxon>
        <taxon>Monosiga</taxon>
    </lineage>
</organism>
<dbReference type="GO" id="GO:0005744">
    <property type="term" value="C:TIM23 mitochondrial import inner membrane translocase complex"/>
    <property type="evidence" value="ECO:0000318"/>
    <property type="project" value="GO_Central"/>
</dbReference>
<evidence type="ECO:0000256" key="1">
    <source>
        <dbReference type="ARBA" id="ARBA00004370"/>
    </source>
</evidence>
<keyword evidence="8" id="KW-1185">Reference proteome</keyword>
<comment type="similarity">
    <text evidence="2">Belongs to the MGR2 family.</text>
</comment>
<dbReference type="InterPro" id="IPR018450">
    <property type="entry name" value="Romo1/Mgr2"/>
</dbReference>
<dbReference type="KEGG" id="mbr:MONBRDRAFT_30500"/>
<proteinExistence type="inferred from homology"/>
<dbReference type="Pfam" id="PF10247">
    <property type="entry name" value="Romo1"/>
    <property type="match status" value="1"/>
</dbReference>
<evidence type="ECO:0000256" key="4">
    <source>
        <dbReference type="ARBA" id="ARBA00022989"/>
    </source>
</evidence>
<dbReference type="AlphaFoldDB" id="A9VE36"/>
<keyword evidence="3 6" id="KW-0812">Transmembrane</keyword>
<accession>A9VE36</accession>
<dbReference type="SMART" id="SM01378">
    <property type="entry name" value="Romo1"/>
    <property type="match status" value="1"/>
</dbReference>
<dbReference type="PANTHER" id="PTHR28525">
    <property type="entry name" value="REACTIVE OXYGEN SPECIES MODULATOR 1"/>
    <property type="match status" value="1"/>
</dbReference>
<gene>
    <name evidence="7" type="ORF">MONBRDRAFT_30500</name>
</gene>
<dbReference type="PANTHER" id="PTHR28525:SF1">
    <property type="entry name" value="REACTIVE OXYGEN SPECIES MODULATOR 1"/>
    <property type="match status" value="1"/>
</dbReference>
<dbReference type="STRING" id="81824.A9VE36"/>
<keyword evidence="5 6" id="KW-0472">Membrane</keyword>
<evidence type="ECO:0000256" key="2">
    <source>
        <dbReference type="ARBA" id="ARBA00007839"/>
    </source>
</evidence>
<evidence type="ECO:0000256" key="5">
    <source>
        <dbReference type="ARBA" id="ARBA00023136"/>
    </source>
</evidence>
<evidence type="ECO:0000256" key="6">
    <source>
        <dbReference type="SAM" id="Phobius"/>
    </source>
</evidence>
<dbReference type="InParanoid" id="A9VE36"/>